<accession>A0ABU6VZW6</accession>
<evidence type="ECO:0000313" key="2">
    <source>
        <dbReference type="EMBL" id="MED6179160.1"/>
    </source>
</evidence>
<organism evidence="2 3">
    <name type="scientific">Stylosanthes scabra</name>
    <dbReference type="NCBI Taxonomy" id="79078"/>
    <lineage>
        <taxon>Eukaryota</taxon>
        <taxon>Viridiplantae</taxon>
        <taxon>Streptophyta</taxon>
        <taxon>Embryophyta</taxon>
        <taxon>Tracheophyta</taxon>
        <taxon>Spermatophyta</taxon>
        <taxon>Magnoliopsida</taxon>
        <taxon>eudicotyledons</taxon>
        <taxon>Gunneridae</taxon>
        <taxon>Pentapetalae</taxon>
        <taxon>rosids</taxon>
        <taxon>fabids</taxon>
        <taxon>Fabales</taxon>
        <taxon>Fabaceae</taxon>
        <taxon>Papilionoideae</taxon>
        <taxon>50 kb inversion clade</taxon>
        <taxon>dalbergioids sensu lato</taxon>
        <taxon>Dalbergieae</taxon>
        <taxon>Pterocarpus clade</taxon>
        <taxon>Stylosanthes</taxon>
    </lineage>
</organism>
<evidence type="ECO:0000256" key="1">
    <source>
        <dbReference type="SAM" id="MobiDB-lite"/>
    </source>
</evidence>
<dbReference type="EMBL" id="JASCZI010161635">
    <property type="protein sequence ID" value="MED6179160.1"/>
    <property type="molecule type" value="Genomic_DNA"/>
</dbReference>
<feature type="compositionally biased region" description="Pro residues" evidence="1">
    <location>
        <begin position="28"/>
        <end position="39"/>
    </location>
</feature>
<feature type="non-terminal residue" evidence="2">
    <location>
        <position position="63"/>
    </location>
</feature>
<evidence type="ECO:0000313" key="3">
    <source>
        <dbReference type="Proteomes" id="UP001341840"/>
    </source>
</evidence>
<keyword evidence="3" id="KW-1185">Reference proteome</keyword>
<proteinExistence type="predicted"/>
<protein>
    <submittedName>
        <fullName evidence="2">Uncharacterized protein</fullName>
    </submittedName>
</protein>
<dbReference type="Proteomes" id="UP001341840">
    <property type="component" value="Unassembled WGS sequence"/>
</dbReference>
<feature type="compositionally biased region" description="Basic and acidic residues" evidence="1">
    <location>
        <begin position="1"/>
        <end position="26"/>
    </location>
</feature>
<gene>
    <name evidence="2" type="ORF">PIB30_114554</name>
</gene>
<feature type="region of interest" description="Disordered" evidence="1">
    <location>
        <begin position="1"/>
        <end position="43"/>
    </location>
</feature>
<reference evidence="2 3" key="1">
    <citation type="journal article" date="2023" name="Plants (Basel)">
        <title>Bridging the Gap: Combining Genomics and Transcriptomics Approaches to Understand Stylosanthes scabra, an Orphan Legume from the Brazilian Caatinga.</title>
        <authorList>
            <person name="Ferreira-Neto J.R.C."/>
            <person name="da Silva M.D."/>
            <person name="Binneck E."/>
            <person name="de Melo N.F."/>
            <person name="da Silva R.H."/>
            <person name="de Melo A.L.T.M."/>
            <person name="Pandolfi V."/>
            <person name="Bustamante F.O."/>
            <person name="Brasileiro-Vidal A.C."/>
            <person name="Benko-Iseppon A.M."/>
        </authorList>
    </citation>
    <scope>NUCLEOTIDE SEQUENCE [LARGE SCALE GENOMIC DNA]</scope>
    <source>
        <tissue evidence="2">Leaves</tissue>
    </source>
</reference>
<sequence length="63" mass="7405">MEHESGTSRWMDYEAHYEEQLQHYHEPPNSPPSQQPQPPSQAILDLKVLQEQQQQGFKAMTEL</sequence>
<name>A0ABU6VZW6_9FABA</name>
<comment type="caution">
    <text evidence="2">The sequence shown here is derived from an EMBL/GenBank/DDBJ whole genome shotgun (WGS) entry which is preliminary data.</text>
</comment>